<dbReference type="EMBL" id="QZWG01000020">
    <property type="protein sequence ID" value="RZB42375.1"/>
    <property type="molecule type" value="Genomic_DNA"/>
</dbReference>
<keyword evidence="2" id="KW-1185">Reference proteome</keyword>
<organism evidence="1 2">
    <name type="scientific">Glycine soja</name>
    <name type="common">Wild soybean</name>
    <dbReference type="NCBI Taxonomy" id="3848"/>
    <lineage>
        <taxon>Eukaryota</taxon>
        <taxon>Viridiplantae</taxon>
        <taxon>Streptophyta</taxon>
        <taxon>Embryophyta</taxon>
        <taxon>Tracheophyta</taxon>
        <taxon>Spermatophyta</taxon>
        <taxon>Magnoliopsida</taxon>
        <taxon>eudicotyledons</taxon>
        <taxon>Gunneridae</taxon>
        <taxon>Pentapetalae</taxon>
        <taxon>rosids</taxon>
        <taxon>fabids</taxon>
        <taxon>Fabales</taxon>
        <taxon>Fabaceae</taxon>
        <taxon>Papilionoideae</taxon>
        <taxon>50 kb inversion clade</taxon>
        <taxon>NPAAA clade</taxon>
        <taxon>indigoferoid/millettioid clade</taxon>
        <taxon>Phaseoleae</taxon>
        <taxon>Glycine</taxon>
        <taxon>Glycine subgen. Soja</taxon>
    </lineage>
</organism>
<dbReference type="AlphaFoldDB" id="A0A445F0M2"/>
<gene>
    <name evidence="1" type="ORF">D0Y65_053103</name>
</gene>
<reference evidence="1 2" key="1">
    <citation type="submission" date="2018-09" db="EMBL/GenBank/DDBJ databases">
        <title>A high-quality reference genome of wild soybean provides a powerful tool to mine soybean genomes.</title>
        <authorList>
            <person name="Xie M."/>
            <person name="Chung C.Y.L."/>
            <person name="Li M.-W."/>
            <person name="Wong F.-L."/>
            <person name="Chan T.-F."/>
            <person name="Lam H.-M."/>
        </authorList>
    </citation>
    <scope>NUCLEOTIDE SEQUENCE [LARGE SCALE GENOMIC DNA]</scope>
    <source>
        <strain evidence="2">cv. W05</strain>
        <tissue evidence="1">Hypocotyl of etiolated seedlings</tissue>
    </source>
</reference>
<comment type="caution">
    <text evidence="1">The sequence shown here is derived from an EMBL/GenBank/DDBJ whole genome shotgun (WGS) entry which is preliminary data.</text>
</comment>
<name>A0A445F0M2_GLYSO</name>
<dbReference type="Proteomes" id="UP000289340">
    <property type="component" value="Chromosome 20"/>
</dbReference>
<evidence type="ECO:0000313" key="1">
    <source>
        <dbReference type="EMBL" id="RZB42375.1"/>
    </source>
</evidence>
<evidence type="ECO:0000313" key="2">
    <source>
        <dbReference type="Proteomes" id="UP000289340"/>
    </source>
</evidence>
<proteinExistence type="predicted"/>
<accession>A0A445F0M2</accession>
<sequence>MLYSLTTLTPDTVSVSIYIILTLLLQQHLSQCLPSAIHGVFFFFLAHNSWSLLRESLFFFYLWKRFSSLEIALSCTLTLGGKTQESLFQTVANLSSCSCSPLQIKIGEEKSYYYVLLLLDIIPCHLKIQPQSLNPTNSSLLNFTKPWPLDWPEASVAIVQDRIFRKAKNVSYKALGSITLSKFFYENISCTTLLSTRVPNRVHYPNDFAIQRSEIQHINCFCGIMRVAEIDVAVTKGLLGGHVLANSNGNDLGNLVEEIESITTRMIASL</sequence>
<protein>
    <submittedName>
        <fullName evidence="1">Uncharacterized protein</fullName>
    </submittedName>
</protein>